<accession>A0ABP6M7U3</accession>
<organism evidence="2 3">
    <name type="scientific">Streptomyces rectiviolaceus</name>
    <dbReference type="NCBI Taxonomy" id="332591"/>
    <lineage>
        <taxon>Bacteria</taxon>
        <taxon>Bacillati</taxon>
        <taxon>Actinomycetota</taxon>
        <taxon>Actinomycetes</taxon>
        <taxon>Kitasatosporales</taxon>
        <taxon>Streptomycetaceae</taxon>
        <taxon>Streptomyces</taxon>
    </lineage>
</organism>
<evidence type="ECO:0000256" key="1">
    <source>
        <dbReference type="SAM" id="MobiDB-lite"/>
    </source>
</evidence>
<comment type="caution">
    <text evidence="2">The sequence shown here is derived from an EMBL/GenBank/DDBJ whole genome shotgun (WGS) entry which is preliminary data.</text>
</comment>
<dbReference type="EMBL" id="BAAAUG010000019">
    <property type="protein sequence ID" value="GAA3087513.1"/>
    <property type="molecule type" value="Genomic_DNA"/>
</dbReference>
<dbReference type="Proteomes" id="UP001501637">
    <property type="component" value="Unassembled WGS sequence"/>
</dbReference>
<evidence type="ECO:0000313" key="2">
    <source>
        <dbReference type="EMBL" id="GAA3087513.1"/>
    </source>
</evidence>
<feature type="compositionally biased region" description="Basic and acidic residues" evidence="1">
    <location>
        <begin position="1"/>
        <end position="21"/>
    </location>
</feature>
<protein>
    <submittedName>
        <fullName evidence="2">Uncharacterized protein</fullName>
    </submittedName>
</protein>
<sequence length="100" mass="10676">MEFSHDGGGGRRVKPGGEPRGAKSAPLPNEPPPTLLRLTVRHAKTPVATASQSVGVPHNSACRITESCSARPLLDTEEKFNPHETFLSLARTTYLTEGVS</sequence>
<proteinExistence type="predicted"/>
<evidence type="ECO:0000313" key="3">
    <source>
        <dbReference type="Proteomes" id="UP001501637"/>
    </source>
</evidence>
<feature type="region of interest" description="Disordered" evidence="1">
    <location>
        <begin position="1"/>
        <end position="34"/>
    </location>
</feature>
<gene>
    <name evidence="2" type="ORF">GCM10010449_08790</name>
</gene>
<reference evidence="3" key="1">
    <citation type="journal article" date="2019" name="Int. J. Syst. Evol. Microbiol.">
        <title>The Global Catalogue of Microorganisms (GCM) 10K type strain sequencing project: providing services to taxonomists for standard genome sequencing and annotation.</title>
        <authorList>
            <consortium name="The Broad Institute Genomics Platform"/>
            <consortium name="The Broad Institute Genome Sequencing Center for Infectious Disease"/>
            <person name="Wu L."/>
            <person name="Ma J."/>
        </authorList>
    </citation>
    <scope>NUCLEOTIDE SEQUENCE [LARGE SCALE GENOMIC DNA]</scope>
    <source>
        <strain evidence="3">JCM 9092</strain>
    </source>
</reference>
<name>A0ABP6M7U3_9ACTN</name>
<keyword evidence="3" id="KW-1185">Reference proteome</keyword>